<gene>
    <name evidence="4" type="ORF">M407DRAFT_240554</name>
</gene>
<dbReference type="OrthoDB" id="5325318at2759"/>
<dbReference type="GO" id="GO:0016616">
    <property type="term" value="F:oxidoreductase activity, acting on the CH-OH group of donors, NAD or NADP as acceptor"/>
    <property type="evidence" value="ECO:0007669"/>
    <property type="project" value="UniProtKB-ARBA"/>
</dbReference>
<evidence type="ECO:0000313" key="5">
    <source>
        <dbReference type="Proteomes" id="UP000054248"/>
    </source>
</evidence>
<evidence type="ECO:0000313" key="4">
    <source>
        <dbReference type="EMBL" id="KIO34745.1"/>
    </source>
</evidence>
<dbReference type="Gene3D" id="3.40.50.720">
    <property type="entry name" value="NAD(P)-binding Rossmann-like Domain"/>
    <property type="match status" value="1"/>
</dbReference>
<reference evidence="5" key="2">
    <citation type="submission" date="2015-01" db="EMBL/GenBank/DDBJ databases">
        <title>Evolutionary Origins and Diversification of the Mycorrhizal Mutualists.</title>
        <authorList>
            <consortium name="DOE Joint Genome Institute"/>
            <consortium name="Mycorrhizal Genomics Consortium"/>
            <person name="Kohler A."/>
            <person name="Kuo A."/>
            <person name="Nagy L.G."/>
            <person name="Floudas D."/>
            <person name="Copeland A."/>
            <person name="Barry K.W."/>
            <person name="Cichocki N."/>
            <person name="Veneault-Fourrey C."/>
            <person name="LaButti K."/>
            <person name="Lindquist E.A."/>
            <person name="Lipzen A."/>
            <person name="Lundell T."/>
            <person name="Morin E."/>
            <person name="Murat C."/>
            <person name="Riley R."/>
            <person name="Ohm R."/>
            <person name="Sun H."/>
            <person name="Tunlid A."/>
            <person name="Henrissat B."/>
            <person name="Grigoriev I.V."/>
            <person name="Hibbett D.S."/>
            <person name="Martin F."/>
        </authorList>
    </citation>
    <scope>NUCLEOTIDE SEQUENCE [LARGE SCALE GENOMIC DNA]</scope>
    <source>
        <strain evidence="5">MUT 4182</strain>
    </source>
</reference>
<dbReference type="InterPro" id="IPR036291">
    <property type="entry name" value="NAD(P)-bd_dom_sf"/>
</dbReference>
<dbReference type="PRINTS" id="PR00080">
    <property type="entry name" value="SDRFAMILY"/>
</dbReference>
<dbReference type="STRING" id="1051891.A0A0C3QNG4"/>
<organism evidence="4 5">
    <name type="scientific">Tulasnella calospora MUT 4182</name>
    <dbReference type="NCBI Taxonomy" id="1051891"/>
    <lineage>
        <taxon>Eukaryota</taxon>
        <taxon>Fungi</taxon>
        <taxon>Dikarya</taxon>
        <taxon>Basidiomycota</taxon>
        <taxon>Agaricomycotina</taxon>
        <taxon>Agaricomycetes</taxon>
        <taxon>Cantharellales</taxon>
        <taxon>Tulasnellaceae</taxon>
        <taxon>Tulasnella</taxon>
    </lineage>
</organism>
<dbReference type="EMBL" id="KN822942">
    <property type="protein sequence ID" value="KIO34745.1"/>
    <property type="molecule type" value="Genomic_DNA"/>
</dbReference>
<evidence type="ECO:0000256" key="2">
    <source>
        <dbReference type="ARBA" id="ARBA00022857"/>
    </source>
</evidence>
<dbReference type="PANTHER" id="PTHR43008:SF14">
    <property type="entry name" value="DEHYDROGENASE ARBD, PUTATIVE-RELATED"/>
    <property type="match status" value="1"/>
</dbReference>
<evidence type="ECO:0000256" key="3">
    <source>
        <dbReference type="ARBA" id="ARBA00023002"/>
    </source>
</evidence>
<dbReference type="PROSITE" id="PS00061">
    <property type="entry name" value="ADH_SHORT"/>
    <property type="match status" value="1"/>
</dbReference>
<dbReference type="HOGENOM" id="CLU_010194_1_1_1"/>
<keyword evidence="3" id="KW-0560">Oxidoreductase</keyword>
<sequence length="310" mass="32973">MFTKISFRGKLAGIARLRAPSPLLARTSVESTIRARLSSNYSTKVHPSNETLASFSMKNRVVVVTGAAAGLGKTFAKAFLESGCTSLAIVDVNKEGLLKAATELATAHKDADVQPYTCDVSAEDEVQETFRNIAARWGTIHSLVTSAGIAESIPAMEYPTSKLKRIFETNVYGSFFCAREAAKHMIGARTPGTIVLIASIAANTVATPQPQALYSASKAAVKQLTASLAVEWAPNQIRVNALSPGYMATEMVKAIGGAQPALMDKWIDLTPARRIGDPEDLKGAVVYLASDASRFTTGTELRVDGGYSVV</sequence>
<reference evidence="4 5" key="1">
    <citation type="submission" date="2014-04" db="EMBL/GenBank/DDBJ databases">
        <authorList>
            <consortium name="DOE Joint Genome Institute"/>
            <person name="Kuo A."/>
            <person name="Girlanda M."/>
            <person name="Perotto S."/>
            <person name="Kohler A."/>
            <person name="Nagy L.G."/>
            <person name="Floudas D."/>
            <person name="Copeland A."/>
            <person name="Barry K.W."/>
            <person name="Cichocki N."/>
            <person name="Veneault-Fourrey C."/>
            <person name="LaButti K."/>
            <person name="Lindquist E.A."/>
            <person name="Lipzen A."/>
            <person name="Lundell T."/>
            <person name="Morin E."/>
            <person name="Murat C."/>
            <person name="Sun H."/>
            <person name="Tunlid A."/>
            <person name="Henrissat B."/>
            <person name="Grigoriev I.V."/>
            <person name="Hibbett D.S."/>
            <person name="Martin F."/>
            <person name="Nordberg H.P."/>
            <person name="Cantor M.N."/>
            <person name="Hua S.X."/>
        </authorList>
    </citation>
    <scope>NUCLEOTIDE SEQUENCE [LARGE SCALE GENOMIC DNA]</scope>
    <source>
        <strain evidence="4 5">MUT 4182</strain>
    </source>
</reference>
<dbReference type="AlphaFoldDB" id="A0A0C3QNG4"/>
<dbReference type="PANTHER" id="PTHR43008">
    <property type="entry name" value="BENZIL REDUCTASE"/>
    <property type="match status" value="1"/>
</dbReference>
<keyword evidence="2" id="KW-0521">NADP</keyword>
<dbReference type="PRINTS" id="PR00081">
    <property type="entry name" value="GDHRDH"/>
</dbReference>
<dbReference type="Proteomes" id="UP000054248">
    <property type="component" value="Unassembled WGS sequence"/>
</dbReference>
<dbReference type="SUPFAM" id="SSF51735">
    <property type="entry name" value="NAD(P)-binding Rossmann-fold domains"/>
    <property type="match status" value="1"/>
</dbReference>
<protein>
    <submittedName>
        <fullName evidence="4">Uncharacterized protein</fullName>
    </submittedName>
</protein>
<name>A0A0C3QNG4_9AGAM</name>
<dbReference type="FunFam" id="3.40.50.720:FF:000084">
    <property type="entry name" value="Short-chain dehydrogenase reductase"/>
    <property type="match status" value="1"/>
</dbReference>
<dbReference type="Pfam" id="PF13561">
    <property type="entry name" value="adh_short_C2"/>
    <property type="match status" value="1"/>
</dbReference>
<proteinExistence type="inferred from homology"/>
<keyword evidence="5" id="KW-1185">Reference proteome</keyword>
<dbReference type="InterPro" id="IPR002347">
    <property type="entry name" value="SDR_fam"/>
</dbReference>
<accession>A0A0C3QNG4</accession>
<comment type="similarity">
    <text evidence="1">Belongs to the short-chain dehydrogenases/reductases (SDR) family.</text>
</comment>
<dbReference type="GO" id="GO:0050664">
    <property type="term" value="F:oxidoreductase activity, acting on NAD(P)H, oxygen as acceptor"/>
    <property type="evidence" value="ECO:0007669"/>
    <property type="project" value="TreeGrafter"/>
</dbReference>
<evidence type="ECO:0000256" key="1">
    <source>
        <dbReference type="ARBA" id="ARBA00006484"/>
    </source>
</evidence>
<dbReference type="InterPro" id="IPR020904">
    <property type="entry name" value="Sc_DH/Rdtase_CS"/>
</dbReference>